<feature type="transmembrane region" description="Helical" evidence="6">
    <location>
        <begin position="128"/>
        <end position="147"/>
    </location>
</feature>
<dbReference type="Proteomes" id="UP001500102">
    <property type="component" value="Unassembled WGS sequence"/>
</dbReference>
<dbReference type="InterPro" id="IPR014743">
    <property type="entry name" value="Cl-channel_core"/>
</dbReference>
<evidence type="ECO:0000256" key="1">
    <source>
        <dbReference type="ARBA" id="ARBA00004141"/>
    </source>
</evidence>
<feature type="transmembrane region" description="Helical" evidence="6">
    <location>
        <begin position="372"/>
        <end position="396"/>
    </location>
</feature>
<evidence type="ECO:0000256" key="3">
    <source>
        <dbReference type="ARBA" id="ARBA00022989"/>
    </source>
</evidence>
<comment type="subcellular location">
    <subcellularLocation>
        <location evidence="1">Membrane</location>
        <topology evidence="1">Multi-pass membrane protein</topology>
    </subcellularLocation>
</comment>
<feature type="transmembrane region" description="Helical" evidence="6">
    <location>
        <begin position="39"/>
        <end position="59"/>
    </location>
</feature>
<accession>A0ABN2ZPG8</accession>
<dbReference type="CDD" id="cd00400">
    <property type="entry name" value="Voltage_gated_ClC"/>
    <property type="match status" value="1"/>
</dbReference>
<gene>
    <name evidence="7" type="ORF">GCM10009825_37830</name>
</gene>
<evidence type="ECO:0000256" key="6">
    <source>
        <dbReference type="SAM" id="Phobius"/>
    </source>
</evidence>
<feature type="transmembrane region" description="Helical" evidence="6">
    <location>
        <begin position="7"/>
        <end position="27"/>
    </location>
</feature>
<evidence type="ECO:0000313" key="8">
    <source>
        <dbReference type="Proteomes" id="UP001500102"/>
    </source>
</evidence>
<feature type="transmembrane region" description="Helical" evidence="6">
    <location>
        <begin position="248"/>
        <end position="268"/>
    </location>
</feature>
<comment type="caution">
    <text evidence="7">The sequence shown here is derived from an EMBL/GenBank/DDBJ whole genome shotgun (WGS) entry which is preliminary data.</text>
</comment>
<keyword evidence="2 6" id="KW-0812">Transmembrane</keyword>
<feature type="transmembrane region" description="Helical" evidence="6">
    <location>
        <begin position="80"/>
        <end position="99"/>
    </location>
</feature>
<dbReference type="InterPro" id="IPR001807">
    <property type="entry name" value="ClC"/>
</dbReference>
<keyword evidence="4 6" id="KW-0472">Membrane</keyword>
<evidence type="ECO:0000256" key="5">
    <source>
        <dbReference type="SAM" id="MobiDB-lite"/>
    </source>
</evidence>
<dbReference type="PANTHER" id="PTHR43427">
    <property type="entry name" value="CHLORIDE CHANNEL PROTEIN CLC-E"/>
    <property type="match status" value="1"/>
</dbReference>
<evidence type="ECO:0000256" key="2">
    <source>
        <dbReference type="ARBA" id="ARBA00022692"/>
    </source>
</evidence>
<dbReference type="PRINTS" id="PR00762">
    <property type="entry name" value="CLCHANNEL"/>
</dbReference>
<keyword evidence="8" id="KW-1185">Reference proteome</keyword>
<dbReference type="Gene3D" id="1.10.3080.10">
    <property type="entry name" value="Clc chloride channel"/>
    <property type="match status" value="1"/>
</dbReference>
<dbReference type="EMBL" id="BAAAQB010000041">
    <property type="protein sequence ID" value="GAA2145318.1"/>
    <property type="molecule type" value="Genomic_DNA"/>
</dbReference>
<feature type="transmembrane region" description="Helical" evidence="6">
    <location>
        <begin position="216"/>
        <end position="236"/>
    </location>
</feature>
<feature type="transmembrane region" description="Helical" evidence="6">
    <location>
        <begin position="294"/>
        <end position="312"/>
    </location>
</feature>
<name>A0ABN2ZPG8_9MICC</name>
<dbReference type="InterPro" id="IPR050368">
    <property type="entry name" value="ClC-type_chloride_channel"/>
</dbReference>
<dbReference type="SUPFAM" id="SSF81340">
    <property type="entry name" value="Clc chloride channel"/>
    <property type="match status" value="1"/>
</dbReference>
<evidence type="ECO:0000256" key="4">
    <source>
        <dbReference type="ARBA" id="ARBA00023136"/>
    </source>
</evidence>
<reference evidence="7 8" key="1">
    <citation type="journal article" date="2019" name="Int. J. Syst. Evol. Microbiol.">
        <title>The Global Catalogue of Microorganisms (GCM) 10K type strain sequencing project: providing services to taxonomists for standard genome sequencing and annotation.</title>
        <authorList>
            <consortium name="The Broad Institute Genomics Platform"/>
            <consortium name="The Broad Institute Genome Sequencing Center for Infectious Disease"/>
            <person name="Wu L."/>
            <person name="Ma J."/>
        </authorList>
    </citation>
    <scope>NUCLEOTIDE SEQUENCE [LARGE SCALE GENOMIC DNA]</scope>
    <source>
        <strain evidence="7 8">JCM 15921</strain>
    </source>
</reference>
<keyword evidence="3 6" id="KW-1133">Transmembrane helix</keyword>
<feature type="region of interest" description="Disordered" evidence="5">
    <location>
        <begin position="407"/>
        <end position="427"/>
    </location>
</feature>
<protein>
    <submittedName>
        <fullName evidence="7">Chloride channel protein</fullName>
    </submittedName>
</protein>
<proteinExistence type="predicted"/>
<evidence type="ECO:0000313" key="7">
    <source>
        <dbReference type="EMBL" id="GAA2145318.1"/>
    </source>
</evidence>
<sequence>MGVPISVIAYGFLALVAAVQRFVFVGLPSQVLGGSAPAWWPVPWLVLCGLLTALTIRYLPGTGGHSPAFGFKTGGGPPSSRELVGIVLAALTTLSLGAVLGPEGPLIAIGGGLGALAVHLVKKDAPPMALTIMASAGSFAAISTLLGSPVLGAFLIMEAAGIGGMTLSLVALPGLIASGVGALVFVGLDGWTGLGSFSLALPAVPPAVPPTLATMGWAVIMGAAGALLGWLIRWVALSLRPVVHLNRVLVTSALGLLIGLTAMAYQLISAHSFTQVLFSGQDALPELVADAADYPLAVLVLLISCKTLVYGLSLSAFRGGPVFPSMFIGAALGIAASGLPGMNLAAAIGMGIGAMCAAMLRLPLTSTLLATLLLGVDGVAVTPQVVVAVAVSFVMINVLPVPGPRAPAAPDDPGSVQHRASSGVDHD</sequence>
<organism evidence="7 8">
    <name type="scientific">Arthrobacter humicola</name>
    <dbReference type="NCBI Taxonomy" id="409291"/>
    <lineage>
        <taxon>Bacteria</taxon>
        <taxon>Bacillati</taxon>
        <taxon>Actinomycetota</taxon>
        <taxon>Actinomycetes</taxon>
        <taxon>Micrococcales</taxon>
        <taxon>Micrococcaceae</taxon>
        <taxon>Arthrobacter</taxon>
    </lineage>
</organism>
<dbReference type="Pfam" id="PF00654">
    <property type="entry name" value="Voltage_CLC"/>
    <property type="match status" value="1"/>
</dbReference>